<dbReference type="GeneID" id="30200514"/>
<dbReference type="Gene3D" id="3.30.450.30">
    <property type="entry name" value="Dynein light chain 2a, cytoplasmic"/>
    <property type="match status" value="1"/>
</dbReference>
<evidence type="ECO:0000313" key="1">
    <source>
        <dbReference type="EMBL" id="ODQ61338.1"/>
    </source>
</evidence>
<dbReference type="Proteomes" id="UP000094112">
    <property type="component" value="Unassembled WGS sequence"/>
</dbReference>
<dbReference type="GO" id="GO:0071986">
    <property type="term" value="C:Ragulator complex"/>
    <property type="evidence" value="ECO:0007669"/>
    <property type="project" value="InterPro"/>
</dbReference>
<dbReference type="Pfam" id="PF16818">
    <property type="entry name" value="SLM4"/>
    <property type="match status" value="1"/>
</dbReference>
<name>A0A1E3P7K2_WICAA</name>
<reference evidence="1 2" key="1">
    <citation type="journal article" date="2016" name="Proc. Natl. Acad. Sci. U.S.A.">
        <title>Comparative genomics of biotechnologically important yeasts.</title>
        <authorList>
            <person name="Riley R."/>
            <person name="Haridas S."/>
            <person name="Wolfe K.H."/>
            <person name="Lopes M.R."/>
            <person name="Hittinger C.T."/>
            <person name="Goeker M."/>
            <person name="Salamov A.A."/>
            <person name="Wisecaver J.H."/>
            <person name="Long T.M."/>
            <person name="Calvey C.H."/>
            <person name="Aerts A.L."/>
            <person name="Barry K.W."/>
            <person name="Choi C."/>
            <person name="Clum A."/>
            <person name="Coughlan A.Y."/>
            <person name="Deshpande S."/>
            <person name="Douglass A.P."/>
            <person name="Hanson S.J."/>
            <person name="Klenk H.-P."/>
            <person name="LaButti K.M."/>
            <person name="Lapidus A."/>
            <person name="Lindquist E.A."/>
            <person name="Lipzen A.M."/>
            <person name="Meier-Kolthoff J.P."/>
            <person name="Ohm R.A."/>
            <person name="Otillar R.P."/>
            <person name="Pangilinan J.L."/>
            <person name="Peng Y."/>
            <person name="Rokas A."/>
            <person name="Rosa C.A."/>
            <person name="Scheuner C."/>
            <person name="Sibirny A.A."/>
            <person name="Slot J.C."/>
            <person name="Stielow J.B."/>
            <person name="Sun H."/>
            <person name="Kurtzman C.P."/>
            <person name="Blackwell M."/>
            <person name="Grigoriev I.V."/>
            <person name="Jeffries T.W."/>
        </authorList>
    </citation>
    <scope>NUCLEOTIDE SEQUENCE [LARGE SCALE GENOMIC DNA]</scope>
    <source>
        <strain evidence="2">ATCC 58044 / CBS 1984 / NCYC 433 / NRRL Y-366-8</strain>
    </source>
</reference>
<sequence>MLHSKNIEDVLVQGLRPVRTTSKSLLAISLITPTGAPLSSHISSQYEGDITTTKLRMFSLLAMNSYINEHGDDQEDGEEGVDDDDDVLAVEVEDYMLYLKRIKGTKFSVVLITEKDYPVGVIRLKMKNLSEAFEELSKFEYVADQ</sequence>
<evidence type="ECO:0008006" key="3">
    <source>
        <dbReference type="Google" id="ProtNLM"/>
    </source>
</evidence>
<evidence type="ECO:0000313" key="2">
    <source>
        <dbReference type="Proteomes" id="UP000094112"/>
    </source>
</evidence>
<protein>
    <recommendedName>
        <fullName evidence="3">Roadblock/LAMTOR2 domain-containing protein</fullName>
    </recommendedName>
</protein>
<dbReference type="OrthoDB" id="3980543at2759"/>
<accession>A0A1E3P7K2</accession>
<organism evidence="1 2">
    <name type="scientific">Wickerhamomyces anomalus (strain ATCC 58044 / CBS 1984 / NCYC 433 / NRRL Y-366-8)</name>
    <name type="common">Yeast</name>
    <name type="synonym">Hansenula anomala</name>
    <dbReference type="NCBI Taxonomy" id="683960"/>
    <lineage>
        <taxon>Eukaryota</taxon>
        <taxon>Fungi</taxon>
        <taxon>Dikarya</taxon>
        <taxon>Ascomycota</taxon>
        <taxon>Saccharomycotina</taxon>
        <taxon>Saccharomycetes</taxon>
        <taxon>Phaffomycetales</taxon>
        <taxon>Wickerhamomycetaceae</taxon>
        <taxon>Wickerhamomyces</taxon>
    </lineage>
</organism>
<dbReference type="InterPro" id="IPR020233">
    <property type="entry name" value="Slm4"/>
</dbReference>
<dbReference type="EMBL" id="KV454209">
    <property type="protein sequence ID" value="ODQ61338.1"/>
    <property type="molecule type" value="Genomic_DNA"/>
</dbReference>
<gene>
    <name evidence="1" type="ORF">WICANDRAFT_61896</name>
</gene>
<dbReference type="GO" id="GO:0007165">
    <property type="term" value="P:signal transduction"/>
    <property type="evidence" value="ECO:0007669"/>
    <property type="project" value="InterPro"/>
</dbReference>
<proteinExistence type="predicted"/>
<dbReference type="AlphaFoldDB" id="A0A1E3P7K2"/>
<keyword evidence="2" id="KW-1185">Reference proteome</keyword>
<dbReference type="RefSeq" id="XP_019040545.1">
    <property type="nucleotide sequence ID" value="XM_019183268.1"/>
</dbReference>